<protein>
    <submittedName>
        <fullName evidence="3">Putative tricarboxylic transport membrane protein</fullName>
    </submittedName>
</protein>
<keyword evidence="1" id="KW-1133">Transmembrane helix</keyword>
<dbReference type="EMBL" id="FNBM01000001">
    <property type="protein sequence ID" value="SDE85768.1"/>
    <property type="molecule type" value="Genomic_DNA"/>
</dbReference>
<feature type="transmembrane region" description="Helical" evidence="1">
    <location>
        <begin position="12"/>
        <end position="30"/>
    </location>
</feature>
<feature type="transmembrane region" description="Helical" evidence="1">
    <location>
        <begin position="36"/>
        <end position="62"/>
    </location>
</feature>
<dbReference type="OrthoDB" id="6976863at2"/>
<dbReference type="STRING" id="640205.SAMN05216381_0127"/>
<gene>
    <name evidence="3" type="ORF">SAMN05216381_0127</name>
</gene>
<keyword evidence="1" id="KW-0812">Transmembrane</keyword>
<dbReference type="AlphaFoldDB" id="A0A1G7GCA8"/>
<evidence type="ECO:0000256" key="1">
    <source>
        <dbReference type="SAM" id="Phobius"/>
    </source>
</evidence>
<dbReference type="RefSeq" id="WP_092363498.1">
    <property type="nucleotide sequence ID" value="NZ_FNBM01000001.1"/>
</dbReference>
<organism evidence="3 4">
    <name type="scientific">Phytopseudomonas seleniipraecipitans</name>
    <dbReference type="NCBI Taxonomy" id="640205"/>
    <lineage>
        <taxon>Bacteria</taxon>
        <taxon>Pseudomonadati</taxon>
        <taxon>Pseudomonadota</taxon>
        <taxon>Gammaproteobacteria</taxon>
        <taxon>Pseudomonadales</taxon>
        <taxon>Pseudomonadaceae</taxon>
        <taxon>Phytopseudomonas</taxon>
    </lineage>
</organism>
<name>A0A1G7GCA8_9GAMM</name>
<feature type="transmembrane region" description="Helical" evidence="1">
    <location>
        <begin position="111"/>
        <end position="127"/>
    </location>
</feature>
<keyword evidence="1" id="KW-0472">Membrane</keyword>
<accession>A0A1G7GCA8</accession>
<proteinExistence type="predicted"/>
<feature type="domain" description="DUF1468" evidence="2">
    <location>
        <begin position="14"/>
        <end position="161"/>
    </location>
</feature>
<evidence type="ECO:0000259" key="2">
    <source>
        <dbReference type="Pfam" id="PF07331"/>
    </source>
</evidence>
<dbReference type="InterPro" id="IPR009936">
    <property type="entry name" value="DUF1468"/>
</dbReference>
<dbReference type="Pfam" id="PF07331">
    <property type="entry name" value="TctB"/>
    <property type="match status" value="1"/>
</dbReference>
<evidence type="ECO:0000313" key="3">
    <source>
        <dbReference type="EMBL" id="SDE85768.1"/>
    </source>
</evidence>
<reference evidence="3 4" key="1">
    <citation type="submission" date="2016-10" db="EMBL/GenBank/DDBJ databases">
        <authorList>
            <person name="de Groot N.N."/>
        </authorList>
    </citation>
    <scope>NUCLEOTIDE SEQUENCE [LARGE SCALE GENOMIC DNA]</scope>
    <source>
        <strain evidence="3 4">LMG 25475</strain>
    </source>
</reference>
<dbReference type="Proteomes" id="UP000243378">
    <property type="component" value="Unassembled WGS sequence"/>
</dbReference>
<feature type="transmembrane region" description="Helical" evidence="1">
    <location>
        <begin position="83"/>
        <end position="105"/>
    </location>
</feature>
<evidence type="ECO:0000313" key="4">
    <source>
        <dbReference type="Proteomes" id="UP000243378"/>
    </source>
</evidence>
<sequence>MRVAKRLPSPDRYTGIFFLTISALLFWACMNIKEFAAIGVGSAFVPRLTAGLLLVVGLALLIDSWRQPRAAEAETTESQQTTSSGLVGLPAVAASVISMVIYMALLDPLGFLPASALYGFAQMLILAKDAKRAYLKFALIAALPATCFYYLFVNLFDISLPAGILG</sequence>
<feature type="transmembrane region" description="Helical" evidence="1">
    <location>
        <begin position="134"/>
        <end position="152"/>
    </location>
</feature>